<comment type="caution">
    <text evidence="3">The sequence shown here is derived from an EMBL/GenBank/DDBJ whole genome shotgun (WGS) entry which is preliminary data.</text>
</comment>
<dbReference type="InterPro" id="IPR036291">
    <property type="entry name" value="NAD(P)-bd_dom_sf"/>
</dbReference>
<dbReference type="InterPro" id="IPR013154">
    <property type="entry name" value="ADH-like_N"/>
</dbReference>
<feature type="domain" description="Enoyl reductase (ER)" evidence="2">
    <location>
        <begin position="10"/>
        <end position="297"/>
    </location>
</feature>
<dbReference type="STRING" id="442562.Rumeso_04594"/>
<dbReference type="SUPFAM" id="SSF51735">
    <property type="entry name" value="NAD(P)-binding Rossmann-fold domains"/>
    <property type="match status" value="1"/>
</dbReference>
<name>A0A017HJ89_9RHOB</name>
<dbReference type="HOGENOM" id="CLU_026673_3_1_5"/>
<dbReference type="Pfam" id="PF08240">
    <property type="entry name" value="ADH_N"/>
    <property type="match status" value="1"/>
</dbReference>
<dbReference type="Gene3D" id="3.40.50.720">
    <property type="entry name" value="NAD(P)-binding Rossmann-like Domain"/>
    <property type="match status" value="2"/>
</dbReference>
<dbReference type="PANTHER" id="PTHR44154:SF1">
    <property type="entry name" value="QUINONE OXIDOREDUCTASE"/>
    <property type="match status" value="1"/>
</dbReference>
<dbReference type="InterPro" id="IPR011032">
    <property type="entry name" value="GroES-like_sf"/>
</dbReference>
<organism evidence="3 4">
    <name type="scientific">Rubellimicrobium mesophilum DSM 19309</name>
    <dbReference type="NCBI Taxonomy" id="442562"/>
    <lineage>
        <taxon>Bacteria</taxon>
        <taxon>Pseudomonadati</taxon>
        <taxon>Pseudomonadota</taxon>
        <taxon>Alphaproteobacteria</taxon>
        <taxon>Rhodobacterales</taxon>
        <taxon>Roseobacteraceae</taxon>
        <taxon>Rubellimicrobium</taxon>
    </lineage>
</organism>
<keyword evidence="4" id="KW-1185">Reference proteome</keyword>
<accession>A0A017HJ89</accession>
<dbReference type="CDD" id="cd05289">
    <property type="entry name" value="MDR_like_2"/>
    <property type="match status" value="1"/>
</dbReference>
<dbReference type="AlphaFoldDB" id="A0A017HJ89"/>
<reference evidence="3 4" key="1">
    <citation type="submission" date="2013-02" db="EMBL/GenBank/DDBJ databases">
        <authorList>
            <person name="Fiebig A."/>
            <person name="Goeker M."/>
            <person name="Klenk H.-P.P."/>
        </authorList>
    </citation>
    <scope>NUCLEOTIDE SEQUENCE [LARGE SCALE GENOMIC DNA]</scope>
    <source>
        <strain evidence="3 4">DSM 19309</strain>
    </source>
</reference>
<sequence length="299" mass="30699">MKAVRLQSYGDVDQFRLEEAPDPVQGPGEVLVRVAFAGLNPVDAFVRQGGFKKLQLEMPAILGIDASGTVEAVGKGVTGYNVGDRVAVHAPLKGHGTYAEKVVAPLAGLAHLPEGADFRLGAALPLVGLTGRQLVDRLGGVRAGQRVLVSGALGGVGRAAVQYLRELGAVPVAGVRAERLDEGREVAGEALDIGAAGAPEFDLAVSAAAPVAGRVVARVRDGGLVASSVQVPEEAKAGGRVRVENIMAKDDPAMLQAVADAAGRGELVLPVARVFPLAELAEAHRILGRGPQGKILIEV</sequence>
<gene>
    <name evidence="3" type="ORF">Rumeso_04594</name>
</gene>
<dbReference type="SUPFAM" id="SSF50129">
    <property type="entry name" value="GroES-like"/>
    <property type="match status" value="1"/>
</dbReference>
<evidence type="ECO:0000313" key="3">
    <source>
        <dbReference type="EMBL" id="EYD73859.1"/>
    </source>
</evidence>
<dbReference type="InterPro" id="IPR051603">
    <property type="entry name" value="Zinc-ADH_QOR/CCCR"/>
</dbReference>
<dbReference type="Proteomes" id="UP000019666">
    <property type="component" value="Unassembled WGS sequence"/>
</dbReference>
<dbReference type="SMART" id="SM00829">
    <property type="entry name" value="PKS_ER"/>
    <property type="match status" value="1"/>
</dbReference>
<dbReference type="OrthoDB" id="9805883at2"/>
<dbReference type="EMBL" id="AOSK01000128">
    <property type="protein sequence ID" value="EYD73859.1"/>
    <property type="molecule type" value="Genomic_DNA"/>
</dbReference>
<evidence type="ECO:0000256" key="1">
    <source>
        <dbReference type="ARBA" id="ARBA00022857"/>
    </source>
</evidence>
<dbReference type="InterPro" id="IPR020843">
    <property type="entry name" value="ER"/>
</dbReference>
<dbReference type="Pfam" id="PF13602">
    <property type="entry name" value="ADH_zinc_N_2"/>
    <property type="match status" value="1"/>
</dbReference>
<dbReference type="RefSeq" id="WP_037282064.1">
    <property type="nucleotide sequence ID" value="NZ_KK088600.1"/>
</dbReference>
<proteinExistence type="predicted"/>
<dbReference type="GO" id="GO:0016491">
    <property type="term" value="F:oxidoreductase activity"/>
    <property type="evidence" value="ECO:0007669"/>
    <property type="project" value="InterPro"/>
</dbReference>
<dbReference type="PANTHER" id="PTHR44154">
    <property type="entry name" value="QUINONE OXIDOREDUCTASE"/>
    <property type="match status" value="1"/>
</dbReference>
<evidence type="ECO:0000313" key="4">
    <source>
        <dbReference type="Proteomes" id="UP000019666"/>
    </source>
</evidence>
<keyword evidence="1" id="KW-0521">NADP</keyword>
<protein>
    <submittedName>
        <fullName evidence="3">Alcohol dehydrogenase, zinc-binding protein domain protein</fullName>
    </submittedName>
</protein>
<evidence type="ECO:0000259" key="2">
    <source>
        <dbReference type="SMART" id="SM00829"/>
    </source>
</evidence>
<dbReference type="Gene3D" id="3.90.180.10">
    <property type="entry name" value="Medium-chain alcohol dehydrogenases, catalytic domain"/>
    <property type="match status" value="2"/>
</dbReference>